<dbReference type="SMART" id="SM00028">
    <property type="entry name" value="TPR"/>
    <property type="match status" value="4"/>
</dbReference>
<dbReference type="Pfam" id="PF13181">
    <property type="entry name" value="TPR_8"/>
    <property type="match status" value="1"/>
</dbReference>
<organism evidence="2 3">
    <name type="scientific">Psychrosphaera algicola</name>
    <dbReference type="NCBI Taxonomy" id="3023714"/>
    <lineage>
        <taxon>Bacteria</taxon>
        <taxon>Pseudomonadati</taxon>
        <taxon>Pseudomonadota</taxon>
        <taxon>Gammaproteobacteria</taxon>
        <taxon>Alteromonadales</taxon>
        <taxon>Pseudoalteromonadaceae</taxon>
        <taxon>Psychrosphaera</taxon>
    </lineage>
</organism>
<reference evidence="2 3" key="1">
    <citation type="submission" date="2023-01" db="EMBL/GenBank/DDBJ databases">
        <title>Psychrosphaera sp. nov., isolated from marine algae.</title>
        <authorList>
            <person name="Bayburt H."/>
            <person name="Choi B.J."/>
            <person name="Kim J.M."/>
            <person name="Choi D.G."/>
            <person name="Jeon C.O."/>
        </authorList>
    </citation>
    <scope>NUCLEOTIDE SEQUENCE [LARGE SCALE GENOMIC DNA]</scope>
    <source>
        <strain evidence="2 3">G1-22</strain>
    </source>
</reference>
<name>A0ABT5FG86_9GAMM</name>
<protein>
    <recommendedName>
        <fullName evidence="4">Tetratricopeptide repeat protein</fullName>
    </recommendedName>
</protein>
<proteinExistence type="predicted"/>
<dbReference type="PROSITE" id="PS50005">
    <property type="entry name" value="TPR"/>
    <property type="match status" value="2"/>
</dbReference>
<dbReference type="PANTHER" id="PTHR12558:SF13">
    <property type="entry name" value="CELL DIVISION CYCLE PROTEIN 27 HOMOLOG"/>
    <property type="match status" value="1"/>
</dbReference>
<dbReference type="RefSeq" id="WP_272181262.1">
    <property type="nucleotide sequence ID" value="NZ_JAQOMS010000002.1"/>
</dbReference>
<keyword evidence="3" id="KW-1185">Reference proteome</keyword>
<evidence type="ECO:0000313" key="3">
    <source>
        <dbReference type="Proteomes" id="UP001528411"/>
    </source>
</evidence>
<comment type="caution">
    <text evidence="2">The sequence shown here is derived from an EMBL/GenBank/DDBJ whole genome shotgun (WGS) entry which is preliminary data.</text>
</comment>
<evidence type="ECO:0000256" key="1">
    <source>
        <dbReference type="PROSITE-ProRule" id="PRU00339"/>
    </source>
</evidence>
<dbReference type="InterPro" id="IPR011990">
    <property type="entry name" value="TPR-like_helical_dom_sf"/>
</dbReference>
<accession>A0ABT5FG86</accession>
<gene>
    <name evidence="2" type="ORF">PN838_15745</name>
</gene>
<dbReference type="PANTHER" id="PTHR12558">
    <property type="entry name" value="CELL DIVISION CYCLE 16,23,27"/>
    <property type="match status" value="1"/>
</dbReference>
<evidence type="ECO:0000313" key="2">
    <source>
        <dbReference type="EMBL" id="MDC2889948.1"/>
    </source>
</evidence>
<dbReference type="Gene3D" id="1.25.40.10">
    <property type="entry name" value="Tetratricopeptide repeat domain"/>
    <property type="match status" value="3"/>
</dbReference>
<dbReference type="SUPFAM" id="SSF48452">
    <property type="entry name" value="TPR-like"/>
    <property type="match status" value="2"/>
</dbReference>
<keyword evidence="1" id="KW-0802">TPR repeat</keyword>
<sequence length="374" mass="41820">MARAQELADKGNVAEGLEVLDQVKSKSSSLNSYEKAMMFNFYGFIYYNAERVDEALASFEQVVKQNPIPESLEKGTLFSLSQLAMASGKYDKTLQYLEQWEQVDGGKIPVKNYVLKAQATYQQKDYSAAAGYIDQAIELQVADGFLAEESWYVLQRAVYFELKQPAKVAAVLENMVRLFNKPEYWLQLGGMYGEIGEEGKQLAVLEAAFQQGYVTKRSDLRNLSQVYYLNGLPFKAAQVIEKGFELGALNKDDKTLSFLAQSYVGAKEYDKAVATYQTLADISDTGVASQQIAEIRLQQGRFEETVVAAKAAAKRGKLDNLSNLYLALGMANFNLKQFDQALQAFEQAKAYKNAKKWLSNGLNLSNVNKTMHVN</sequence>
<evidence type="ECO:0008006" key="4">
    <source>
        <dbReference type="Google" id="ProtNLM"/>
    </source>
</evidence>
<dbReference type="Proteomes" id="UP001528411">
    <property type="component" value="Unassembled WGS sequence"/>
</dbReference>
<dbReference type="InterPro" id="IPR019734">
    <property type="entry name" value="TPR_rpt"/>
</dbReference>
<feature type="repeat" description="TPR" evidence="1">
    <location>
        <begin position="36"/>
        <end position="69"/>
    </location>
</feature>
<dbReference type="EMBL" id="JAQOMS010000002">
    <property type="protein sequence ID" value="MDC2889948.1"/>
    <property type="molecule type" value="Genomic_DNA"/>
</dbReference>
<feature type="repeat" description="TPR" evidence="1">
    <location>
        <begin position="322"/>
        <end position="355"/>
    </location>
</feature>